<protein>
    <submittedName>
        <fullName evidence="2">MBL fold metallo-hydrolase</fullName>
    </submittedName>
</protein>
<dbReference type="EMBL" id="DSPX01000135">
    <property type="protein sequence ID" value="HGG01669.1"/>
    <property type="molecule type" value="Genomic_DNA"/>
</dbReference>
<dbReference type="Gene3D" id="3.60.15.10">
    <property type="entry name" value="Ribonuclease Z/Hydroxyacylglutathione hydrolase-like"/>
    <property type="match status" value="1"/>
</dbReference>
<dbReference type="GO" id="GO:0046872">
    <property type="term" value="F:metal ion binding"/>
    <property type="evidence" value="ECO:0007669"/>
    <property type="project" value="UniProtKB-KW"/>
</dbReference>
<gene>
    <name evidence="2" type="ORF">ENR15_13715</name>
</gene>
<evidence type="ECO:0000256" key="1">
    <source>
        <dbReference type="ARBA" id="ARBA00022759"/>
    </source>
</evidence>
<keyword evidence="1" id="KW-0255">Endonuclease</keyword>
<dbReference type="PANTHER" id="PTHR46018:SF2">
    <property type="entry name" value="ZINC PHOSPHODIESTERASE ELAC PROTEIN 1"/>
    <property type="match status" value="1"/>
</dbReference>
<dbReference type="PANTHER" id="PTHR46018">
    <property type="entry name" value="ZINC PHOSPHODIESTERASE ELAC PROTEIN 1"/>
    <property type="match status" value="1"/>
</dbReference>
<keyword evidence="1" id="KW-0540">Nuclease</keyword>
<evidence type="ECO:0000313" key="2">
    <source>
        <dbReference type="EMBL" id="HGG01669.1"/>
    </source>
</evidence>
<reference evidence="2" key="1">
    <citation type="journal article" date="2020" name="mSystems">
        <title>Genome- and Community-Level Interaction Insights into Carbon Utilization and Element Cycling Functions of Hydrothermarchaeota in Hydrothermal Sediment.</title>
        <authorList>
            <person name="Zhou Z."/>
            <person name="Liu Y."/>
            <person name="Xu W."/>
            <person name="Pan J."/>
            <person name="Luo Z.H."/>
            <person name="Li M."/>
        </authorList>
    </citation>
    <scope>NUCLEOTIDE SEQUENCE [LARGE SCALE GENOMIC DNA]</scope>
    <source>
        <strain evidence="2">SpSt-374</strain>
    </source>
</reference>
<organism evidence="2">
    <name type="scientific">Planktothricoides sp. SpSt-374</name>
    <dbReference type="NCBI Taxonomy" id="2282167"/>
    <lineage>
        <taxon>Bacteria</taxon>
        <taxon>Bacillati</taxon>
        <taxon>Cyanobacteriota</taxon>
        <taxon>Cyanophyceae</taxon>
        <taxon>Oscillatoriophycideae</taxon>
        <taxon>Oscillatoriales</taxon>
        <taxon>Oscillatoriaceae</taxon>
        <taxon>Planktothricoides</taxon>
    </lineage>
</organism>
<name>A0A7C3ZWR6_9CYAN</name>
<dbReference type="InterPro" id="IPR036866">
    <property type="entry name" value="RibonucZ/Hydroxyglut_hydro"/>
</dbReference>
<keyword evidence="2" id="KW-0378">Hydrolase</keyword>
<accession>A0A7C3ZWR6</accession>
<dbReference type="AlphaFoldDB" id="A0A7C3ZWR6"/>
<dbReference type="GO" id="GO:0042781">
    <property type="term" value="F:3'-tRNA processing endoribonuclease activity"/>
    <property type="evidence" value="ECO:0007669"/>
    <property type="project" value="TreeGrafter"/>
</dbReference>
<dbReference type="SUPFAM" id="SSF56281">
    <property type="entry name" value="Metallo-hydrolase/oxidoreductase"/>
    <property type="match status" value="1"/>
</dbReference>
<dbReference type="Pfam" id="PF23023">
    <property type="entry name" value="Anti-Pycsar_Apyc1"/>
    <property type="match status" value="1"/>
</dbReference>
<comment type="caution">
    <text evidence="2">The sequence shown here is derived from an EMBL/GenBank/DDBJ whole genome shotgun (WGS) entry which is preliminary data.</text>
</comment>
<sequence length="275" mass="30963">MKLIFLGSGSAFTVGADNFQSNMILTDDLGHKLLIDCGSDIRLSLHAAGFSYQDITDIYISHLHADHVGGLEYIGFSTKFDPRCQKPNLYTSADLADDLWECTLSGGMRAIEGEIANLNTYFNVHKVKKNPVIASLDRSGDFLWQGIKFYLVKVVHVNNGYFIMPSYGLFFEMDGSQVFITTDTRISWEEMGEYYERADIIFHDCETSPFPTKVHAHYNDLVKLPAKIRSKMWLYGYQPGKLPDAQKDGFCGFVHRGQTFKSSDLVAAPEVRIAV</sequence>
<proteinExistence type="predicted"/>